<evidence type="ECO:0000313" key="3">
    <source>
        <dbReference type="Proteomes" id="UP000642265"/>
    </source>
</evidence>
<proteinExistence type="predicted"/>
<keyword evidence="1" id="KW-0812">Transmembrane</keyword>
<accession>A0A8I0N5D0</accession>
<feature type="transmembrane region" description="Helical" evidence="1">
    <location>
        <begin position="59"/>
        <end position="80"/>
    </location>
</feature>
<sequence>MSMRKVSAMTEDELKALIRDAVREEFSAAGLRIDDADNRDEAKEDFRFLRRLRKKTDSVANKIGMAIITLIVLGACGLLWDGFRNSIK</sequence>
<organism evidence="2 3">
    <name type="scientific">Brucella anthropi</name>
    <name type="common">Ochrobactrum anthropi</name>
    <dbReference type="NCBI Taxonomy" id="529"/>
    <lineage>
        <taxon>Bacteria</taxon>
        <taxon>Pseudomonadati</taxon>
        <taxon>Pseudomonadota</taxon>
        <taxon>Alphaproteobacteria</taxon>
        <taxon>Hyphomicrobiales</taxon>
        <taxon>Brucellaceae</taxon>
        <taxon>Brucella/Ochrobactrum group</taxon>
        <taxon>Brucella</taxon>
    </lineage>
</organism>
<evidence type="ECO:0000256" key="1">
    <source>
        <dbReference type="SAM" id="Phobius"/>
    </source>
</evidence>
<evidence type="ECO:0000313" key="2">
    <source>
        <dbReference type="EMBL" id="MBE0561858.1"/>
    </source>
</evidence>
<keyword evidence="1" id="KW-1133">Transmembrane helix</keyword>
<name>A0A8I0N5D0_BRUAN</name>
<dbReference type="AlphaFoldDB" id="A0A8I0N5D0"/>
<gene>
    <name evidence="2" type="ORF">IH622_13730</name>
</gene>
<reference evidence="2" key="1">
    <citation type="submission" date="2020-09" db="EMBL/GenBank/DDBJ databases">
        <authorList>
            <person name="Dalcin Martins P."/>
        </authorList>
    </citation>
    <scope>NUCLEOTIDE SEQUENCE</scope>
    <source>
        <strain evidence="2">MAG47</strain>
    </source>
</reference>
<comment type="caution">
    <text evidence="2">The sequence shown here is derived from an EMBL/GenBank/DDBJ whole genome shotgun (WGS) entry which is preliminary data.</text>
</comment>
<keyword evidence="1" id="KW-0472">Membrane</keyword>
<reference evidence="2" key="2">
    <citation type="submission" date="2020-10" db="EMBL/GenBank/DDBJ databases">
        <title>Enrichment of novel Verrucomicrobia, Bacteroidetes and Krumholzibacteria in an oxygen-limited, methane- and iron-fed bioreactor inoculated with Bothnian Sea sediments.</title>
        <authorList>
            <person name="Martins P.D."/>
            <person name="de Jong A."/>
            <person name="Lenstra W.K."/>
            <person name="van Helmond N.A.G.M."/>
            <person name="Slomp C.P."/>
            <person name="Jetten M.S.M."/>
            <person name="Welte C.U."/>
            <person name="Rasigraf O."/>
        </authorList>
    </citation>
    <scope>NUCLEOTIDE SEQUENCE</scope>
    <source>
        <strain evidence="2">MAG47</strain>
    </source>
</reference>
<dbReference type="Proteomes" id="UP000642265">
    <property type="component" value="Unassembled WGS sequence"/>
</dbReference>
<protein>
    <submittedName>
        <fullName evidence="2">Uncharacterized protein</fullName>
    </submittedName>
</protein>
<dbReference type="EMBL" id="JACZKO010000038">
    <property type="protein sequence ID" value="MBE0561858.1"/>
    <property type="molecule type" value="Genomic_DNA"/>
</dbReference>